<dbReference type="GO" id="GO:0005829">
    <property type="term" value="C:cytosol"/>
    <property type="evidence" value="ECO:0007669"/>
    <property type="project" value="TreeGrafter"/>
</dbReference>
<dbReference type="Proteomes" id="UP000516052">
    <property type="component" value="Chromosome"/>
</dbReference>
<dbReference type="GO" id="GO:0008610">
    <property type="term" value="P:lipid biosynthetic process"/>
    <property type="evidence" value="ECO:0007669"/>
    <property type="project" value="UniProtKB-ARBA"/>
</dbReference>
<dbReference type="PANTHER" id="PTHR45527:SF1">
    <property type="entry name" value="FATTY ACID SYNTHASE"/>
    <property type="match status" value="1"/>
</dbReference>
<feature type="compositionally biased region" description="Basic and acidic residues" evidence="1">
    <location>
        <begin position="1"/>
        <end position="11"/>
    </location>
</feature>
<dbReference type="Pfam" id="PF00975">
    <property type="entry name" value="Thioesterase"/>
    <property type="match status" value="1"/>
</dbReference>
<feature type="region of interest" description="Disordered" evidence="1">
    <location>
        <begin position="1"/>
        <end position="63"/>
    </location>
</feature>
<dbReference type="GO" id="GO:0043041">
    <property type="term" value="P:amino acid activation for nonribosomal peptide biosynthetic process"/>
    <property type="evidence" value="ECO:0007669"/>
    <property type="project" value="TreeGrafter"/>
</dbReference>
<dbReference type="SUPFAM" id="SSF51679">
    <property type="entry name" value="Bacterial luciferase-like"/>
    <property type="match status" value="1"/>
</dbReference>
<dbReference type="GO" id="GO:0016646">
    <property type="term" value="F:oxidoreductase activity, acting on the CH-NH group of donors, NAD or NADP as acceptor"/>
    <property type="evidence" value="ECO:0007669"/>
    <property type="project" value="UniProtKB-ARBA"/>
</dbReference>
<evidence type="ECO:0000259" key="3">
    <source>
        <dbReference type="SMART" id="SM00903"/>
    </source>
</evidence>
<feature type="compositionally biased region" description="Basic and acidic residues" evidence="1">
    <location>
        <begin position="26"/>
        <end position="35"/>
    </location>
</feature>
<dbReference type="Pfam" id="PF01613">
    <property type="entry name" value="Flavin_Reduct"/>
    <property type="match status" value="1"/>
</dbReference>
<dbReference type="RefSeq" id="WP_187747453.1">
    <property type="nucleotide sequence ID" value="NZ_CP060828.1"/>
</dbReference>
<dbReference type="AlphaFoldDB" id="A0A7H0ICC5"/>
<evidence type="ECO:0000259" key="2">
    <source>
        <dbReference type="SMART" id="SM00824"/>
    </source>
</evidence>
<dbReference type="InterPro" id="IPR012349">
    <property type="entry name" value="Split_barrel_FMN-bd"/>
</dbReference>
<reference evidence="4 5" key="1">
    <citation type="submission" date="2020-08" db="EMBL/GenBank/DDBJ databases">
        <title>A novel species.</title>
        <authorList>
            <person name="Gao J."/>
        </authorList>
    </citation>
    <scope>NUCLEOTIDE SEQUENCE [LARGE SCALE GENOMIC DNA]</scope>
    <source>
        <strain evidence="4 5">CRXT-G-22</strain>
    </source>
</reference>
<dbReference type="GO" id="GO:0031177">
    <property type="term" value="F:phosphopantetheine binding"/>
    <property type="evidence" value="ECO:0007669"/>
    <property type="project" value="TreeGrafter"/>
</dbReference>
<dbReference type="SUPFAM" id="SSF53474">
    <property type="entry name" value="alpha/beta-Hydrolases"/>
    <property type="match status" value="1"/>
</dbReference>
<dbReference type="SUPFAM" id="SSF50475">
    <property type="entry name" value="FMN-binding split barrel"/>
    <property type="match status" value="1"/>
</dbReference>
<feature type="compositionally biased region" description="Low complexity" evidence="1">
    <location>
        <begin position="309"/>
        <end position="323"/>
    </location>
</feature>
<dbReference type="Gene3D" id="2.30.110.10">
    <property type="entry name" value="Electron Transport, Fmn-binding Protein, Chain A"/>
    <property type="match status" value="1"/>
</dbReference>
<dbReference type="InterPro" id="IPR011251">
    <property type="entry name" value="Luciferase-like_dom"/>
</dbReference>
<feature type="domain" description="Thioesterase TesA-like" evidence="2">
    <location>
        <begin position="787"/>
        <end position="950"/>
    </location>
</feature>
<name>A0A7H0ICC5_9ACTN</name>
<dbReference type="Gene3D" id="3.30.559.30">
    <property type="entry name" value="Nonribosomal peptide synthetase, condensation domain"/>
    <property type="match status" value="1"/>
</dbReference>
<feature type="domain" description="Flavin reductase like" evidence="3">
    <location>
        <begin position="968"/>
        <end position="1110"/>
    </location>
</feature>
<dbReference type="InterPro" id="IPR020802">
    <property type="entry name" value="TesA-like"/>
</dbReference>
<dbReference type="Gene3D" id="3.40.50.1820">
    <property type="entry name" value="alpha/beta hydrolase"/>
    <property type="match status" value="2"/>
</dbReference>
<protein>
    <submittedName>
        <fullName evidence="4">LLM class flavin-dependent oxidoreductase</fullName>
    </submittedName>
</protein>
<dbReference type="Gene3D" id="3.30.559.10">
    <property type="entry name" value="Chloramphenicol acetyltransferase-like domain"/>
    <property type="match status" value="1"/>
</dbReference>
<dbReference type="GO" id="GO:0016705">
    <property type="term" value="F:oxidoreductase activity, acting on paired donors, with incorporation or reduction of molecular oxygen"/>
    <property type="evidence" value="ECO:0007669"/>
    <property type="project" value="InterPro"/>
</dbReference>
<dbReference type="InterPro" id="IPR036661">
    <property type="entry name" value="Luciferase-like_sf"/>
</dbReference>
<dbReference type="InterPro" id="IPR001242">
    <property type="entry name" value="Condensation_dom"/>
</dbReference>
<proteinExistence type="predicted"/>
<dbReference type="Gene3D" id="3.20.20.30">
    <property type="entry name" value="Luciferase-like domain"/>
    <property type="match status" value="2"/>
</dbReference>
<dbReference type="Pfam" id="PF00296">
    <property type="entry name" value="Bac_luciferase"/>
    <property type="match status" value="1"/>
</dbReference>
<dbReference type="Pfam" id="PF00668">
    <property type="entry name" value="Condensation"/>
    <property type="match status" value="1"/>
</dbReference>
<organism evidence="4 5">
    <name type="scientific">Streptomyces roseirectus</name>
    <dbReference type="NCBI Taxonomy" id="2768066"/>
    <lineage>
        <taxon>Bacteria</taxon>
        <taxon>Bacillati</taxon>
        <taxon>Actinomycetota</taxon>
        <taxon>Actinomycetes</taxon>
        <taxon>Kitasatosporales</taxon>
        <taxon>Streptomycetaceae</taxon>
        <taxon>Streptomyces</taxon>
    </lineage>
</organism>
<evidence type="ECO:0000256" key="1">
    <source>
        <dbReference type="SAM" id="MobiDB-lite"/>
    </source>
</evidence>
<keyword evidence="5" id="KW-1185">Reference proteome</keyword>
<dbReference type="GO" id="GO:0009366">
    <property type="term" value="C:enterobactin synthetase complex"/>
    <property type="evidence" value="ECO:0007669"/>
    <property type="project" value="TreeGrafter"/>
</dbReference>
<accession>A0A7H0ICC5</accession>
<dbReference type="GO" id="GO:0009239">
    <property type="term" value="P:enterobactin biosynthetic process"/>
    <property type="evidence" value="ECO:0007669"/>
    <property type="project" value="TreeGrafter"/>
</dbReference>
<dbReference type="GO" id="GO:0010181">
    <property type="term" value="F:FMN binding"/>
    <property type="evidence" value="ECO:0007669"/>
    <property type="project" value="InterPro"/>
</dbReference>
<dbReference type="KEGG" id="sroi:IAG44_13975"/>
<evidence type="ECO:0000313" key="4">
    <source>
        <dbReference type="EMBL" id="QNP70441.1"/>
    </source>
</evidence>
<dbReference type="SMART" id="SM00903">
    <property type="entry name" value="Flavin_Reduct"/>
    <property type="match status" value="1"/>
</dbReference>
<dbReference type="GO" id="GO:0047527">
    <property type="term" value="F:2,3-dihydroxybenzoate-serine ligase activity"/>
    <property type="evidence" value="ECO:0007669"/>
    <property type="project" value="TreeGrafter"/>
</dbReference>
<dbReference type="InterPro" id="IPR023213">
    <property type="entry name" value="CAT-like_dom_sf"/>
</dbReference>
<dbReference type="PANTHER" id="PTHR45527">
    <property type="entry name" value="NONRIBOSOMAL PEPTIDE SYNTHETASE"/>
    <property type="match status" value="1"/>
</dbReference>
<gene>
    <name evidence="4" type="ORF">IAG44_13975</name>
</gene>
<dbReference type="SMART" id="SM00824">
    <property type="entry name" value="PKS_TE"/>
    <property type="match status" value="1"/>
</dbReference>
<dbReference type="SUPFAM" id="SSF52777">
    <property type="entry name" value="CoA-dependent acyltransferases"/>
    <property type="match status" value="2"/>
</dbReference>
<dbReference type="EMBL" id="CP060828">
    <property type="protein sequence ID" value="QNP70441.1"/>
    <property type="molecule type" value="Genomic_DNA"/>
</dbReference>
<dbReference type="InterPro" id="IPR029058">
    <property type="entry name" value="AB_hydrolase_fold"/>
</dbReference>
<sequence length="1120" mass="119202">MNDRTPDDRPAEPGSAVERLAVPGQHAEDEVEIPRHIQAPAPRPGLRPAHRRRPAPDFSLSFSGGHHQDPGYGLLVEAARYADTHGFHGLWLPERHLHSSGGLFPNPLVLAAALARETHRVRINTVVLPPHDPVRIAGEWSMADSLSGGRIGIGIGVDGACGERLEQIRALWRGGRRAGDVSRVPRPVQPDPPVFLAVGDDRAGYEEAARAGLGVVTEMTDQSVERFAEDVAHYRATRERYGFDPDAGRVVVVLSACPGTGLALIDALAEAGADELAALVDLGVTPEQLRAVLGELDVLRRRYHEDVPQRTTQRAPQRAAPAQYTEHSAPATPVQRRLWLAARRLGAAAHNEARAVRLRGPLDLTALRTAVEAVVHRHDGLRTVFRAEEGDADGETLRQVVLPPAPVGVTVTDARGQDPSDTVQVDPSDIIRAVREDAHDLAHGPLFTVTVVRLGDDDHLLVLGTHRIALDGHAVRLVTRDLGEAYRAVREGRVPEFSGPAGTNLSLTVTAGRDGDVAWWREHLGEVPPVLRLPTDRPRGGQFRGPGAAVTVRLDAADTARLQSWSGRHRVTLFATLCTGWQAVLRGVCGQDEFLLATTFGQREPQAQDVVGSLAAVLPLRVSLTDATPLDEAVRATRDALLDAGERAAAPLDALLAGLTPHPGEPRSLTPVSVDFGDEPLLGLTLPGLRTEAVEDTGACVPLELMLTATRSRTGLALRLQYDTGLYDEATARGLVEVLVRVLTAVADEWAETVGDLPVSAEGPAPASASTAAELAANPDLTPVTLFCLPPVGGSPLVFRPLLAALPLEIDAVVVGRGKGAGRSFEESVGDVAGWIAERVGEGAYALFGHGGGGLPAYEVARRLVRDGGPGPRHLFVAESRPPQRDAGESEPRLACPVTVVTGGEEVAVSVRDVDLWAELTTGPVSQVELEGDVMESHADAVAERVRGALFDVPEAEPVTPELFREAMARLAAPVTVVTAWDGEGRARAFTASAVCSLSAEPPLLLVCVDRSSRAHEVFTRADRFLVNVLGDEQAAVAREFAGRDRAAAEASLVPLERGLPGLPGAAARFACVSRQVLPGGDHSILTGRIEAVALSDAPALVHFRRGWHRAVALPPEEQP</sequence>
<evidence type="ECO:0000313" key="5">
    <source>
        <dbReference type="Proteomes" id="UP000516052"/>
    </source>
</evidence>
<dbReference type="InterPro" id="IPR001031">
    <property type="entry name" value="Thioesterase"/>
</dbReference>
<feature type="region of interest" description="Disordered" evidence="1">
    <location>
        <begin position="306"/>
        <end position="328"/>
    </location>
</feature>
<dbReference type="InterPro" id="IPR002563">
    <property type="entry name" value="Flavin_Rdtase-like_dom"/>
</dbReference>